<dbReference type="Proteomes" id="UP000078541">
    <property type="component" value="Unassembled WGS sequence"/>
</dbReference>
<protein>
    <submittedName>
        <fullName evidence="1">Uncharacterized protein</fullName>
    </submittedName>
</protein>
<keyword evidence="2" id="KW-1185">Reference proteome</keyword>
<sequence length="78" mass="9008">MNNECYNVDESSGAKMKSIKQYHTVSWVRHRSEEPEPTATVYYWQITQVSNNVRIKAKDMAKVKYPKDNKSMAVPQAA</sequence>
<dbReference type="AlphaFoldDB" id="A0A151K097"/>
<dbReference type="EMBL" id="KQ981319">
    <property type="protein sequence ID" value="KYN42731.1"/>
    <property type="molecule type" value="Genomic_DNA"/>
</dbReference>
<name>A0A151K097_9HYME</name>
<evidence type="ECO:0000313" key="2">
    <source>
        <dbReference type="Proteomes" id="UP000078541"/>
    </source>
</evidence>
<organism evidence="1 2">
    <name type="scientific">Trachymyrmex septentrionalis</name>
    <dbReference type="NCBI Taxonomy" id="34720"/>
    <lineage>
        <taxon>Eukaryota</taxon>
        <taxon>Metazoa</taxon>
        <taxon>Ecdysozoa</taxon>
        <taxon>Arthropoda</taxon>
        <taxon>Hexapoda</taxon>
        <taxon>Insecta</taxon>
        <taxon>Pterygota</taxon>
        <taxon>Neoptera</taxon>
        <taxon>Endopterygota</taxon>
        <taxon>Hymenoptera</taxon>
        <taxon>Apocrita</taxon>
        <taxon>Aculeata</taxon>
        <taxon>Formicoidea</taxon>
        <taxon>Formicidae</taxon>
        <taxon>Myrmicinae</taxon>
        <taxon>Trachymyrmex</taxon>
    </lineage>
</organism>
<accession>A0A151K097</accession>
<gene>
    <name evidence="1" type="ORF">ALC56_02860</name>
</gene>
<evidence type="ECO:0000313" key="1">
    <source>
        <dbReference type="EMBL" id="KYN42731.1"/>
    </source>
</evidence>
<reference evidence="1 2" key="1">
    <citation type="submission" date="2016-03" db="EMBL/GenBank/DDBJ databases">
        <title>Trachymyrmex septentrionalis WGS genome.</title>
        <authorList>
            <person name="Nygaard S."/>
            <person name="Hu H."/>
            <person name="Boomsma J."/>
            <person name="Zhang G."/>
        </authorList>
    </citation>
    <scope>NUCLEOTIDE SEQUENCE [LARGE SCALE GENOMIC DNA]</scope>
    <source>
        <strain evidence="1">Tsep2-gDNA-1</strain>
        <tissue evidence="1">Whole body</tissue>
    </source>
</reference>
<proteinExistence type="predicted"/>